<organism evidence="1 2">
    <name type="scientific">Mucuna pruriens</name>
    <name type="common">Velvet bean</name>
    <name type="synonym">Dolichos pruriens</name>
    <dbReference type="NCBI Taxonomy" id="157652"/>
    <lineage>
        <taxon>Eukaryota</taxon>
        <taxon>Viridiplantae</taxon>
        <taxon>Streptophyta</taxon>
        <taxon>Embryophyta</taxon>
        <taxon>Tracheophyta</taxon>
        <taxon>Spermatophyta</taxon>
        <taxon>Magnoliopsida</taxon>
        <taxon>eudicotyledons</taxon>
        <taxon>Gunneridae</taxon>
        <taxon>Pentapetalae</taxon>
        <taxon>rosids</taxon>
        <taxon>fabids</taxon>
        <taxon>Fabales</taxon>
        <taxon>Fabaceae</taxon>
        <taxon>Papilionoideae</taxon>
        <taxon>50 kb inversion clade</taxon>
        <taxon>NPAAA clade</taxon>
        <taxon>indigoferoid/millettioid clade</taxon>
        <taxon>Phaseoleae</taxon>
        <taxon>Mucuna</taxon>
    </lineage>
</organism>
<name>A0A371GRV2_MUCPR</name>
<reference evidence="1" key="1">
    <citation type="submission" date="2018-05" db="EMBL/GenBank/DDBJ databases">
        <title>Draft genome of Mucuna pruriens seed.</title>
        <authorList>
            <person name="Nnadi N.E."/>
            <person name="Vos R."/>
            <person name="Hasami M.H."/>
            <person name="Devisetty U.K."/>
            <person name="Aguiy J.C."/>
        </authorList>
    </citation>
    <scope>NUCLEOTIDE SEQUENCE [LARGE SCALE GENOMIC DNA]</scope>
    <source>
        <strain evidence="1">JCA_2017</strain>
    </source>
</reference>
<dbReference type="OrthoDB" id="1741911at2759"/>
<dbReference type="Proteomes" id="UP000257109">
    <property type="component" value="Unassembled WGS sequence"/>
</dbReference>
<dbReference type="EMBL" id="QJKJ01004698">
    <property type="protein sequence ID" value="RDX93113.1"/>
    <property type="molecule type" value="Genomic_DNA"/>
</dbReference>
<gene>
    <name evidence="1" type="ORF">CR513_24671</name>
</gene>
<evidence type="ECO:0000313" key="2">
    <source>
        <dbReference type="Proteomes" id="UP000257109"/>
    </source>
</evidence>
<accession>A0A371GRV2</accession>
<proteinExistence type="predicted"/>
<sequence length="89" mass="10277">MTICIRHQSRTTLCQYLGWDEVEVDAKPWYHDIKGYLKKGAYPERVKEIIEEVHEGTFGTHINGHALAQKILREQGTIGPRWSRIAIST</sequence>
<feature type="non-terminal residue" evidence="1">
    <location>
        <position position="1"/>
    </location>
</feature>
<dbReference type="AlphaFoldDB" id="A0A371GRV2"/>
<evidence type="ECO:0000313" key="1">
    <source>
        <dbReference type="EMBL" id="RDX93113.1"/>
    </source>
</evidence>
<dbReference type="PANTHER" id="PTHR48475">
    <property type="entry name" value="RIBONUCLEASE H"/>
    <property type="match status" value="1"/>
</dbReference>
<keyword evidence="2" id="KW-1185">Reference proteome</keyword>
<comment type="caution">
    <text evidence="1">The sequence shown here is derived from an EMBL/GenBank/DDBJ whole genome shotgun (WGS) entry which is preliminary data.</text>
</comment>
<dbReference type="PANTHER" id="PTHR48475:SF2">
    <property type="entry name" value="RIBONUCLEASE H"/>
    <property type="match status" value="1"/>
</dbReference>
<protein>
    <submittedName>
        <fullName evidence="1">Uncharacterized protein</fullName>
    </submittedName>
</protein>